<reference evidence="3" key="1">
    <citation type="journal article" date="2019" name="Int. J. Syst. Evol. Microbiol.">
        <title>The Global Catalogue of Microorganisms (GCM) 10K type strain sequencing project: providing services to taxonomists for standard genome sequencing and annotation.</title>
        <authorList>
            <consortium name="The Broad Institute Genomics Platform"/>
            <consortium name="The Broad Institute Genome Sequencing Center for Infectious Disease"/>
            <person name="Wu L."/>
            <person name="Ma J."/>
        </authorList>
    </citation>
    <scope>NUCLEOTIDE SEQUENCE [LARGE SCALE GENOMIC DNA]</scope>
    <source>
        <strain evidence="3">JCM 17917</strain>
    </source>
</reference>
<keyword evidence="1" id="KW-0812">Transmembrane</keyword>
<evidence type="ECO:0000313" key="2">
    <source>
        <dbReference type="EMBL" id="GAA4305347.1"/>
    </source>
</evidence>
<dbReference type="Pfam" id="PF09622">
    <property type="entry name" value="DUF2391"/>
    <property type="match status" value="1"/>
</dbReference>
<feature type="transmembrane region" description="Helical" evidence="1">
    <location>
        <begin position="265"/>
        <end position="286"/>
    </location>
</feature>
<dbReference type="EMBL" id="BAABGX010000002">
    <property type="protein sequence ID" value="GAA4305347.1"/>
    <property type="molecule type" value="Genomic_DNA"/>
</dbReference>
<accession>A0ABP8FJN5</accession>
<feature type="transmembrane region" description="Helical" evidence="1">
    <location>
        <begin position="158"/>
        <end position="177"/>
    </location>
</feature>
<dbReference type="Proteomes" id="UP001501844">
    <property type="component" value="Unassembled WGS sequence"/>
</dbReference>
<feature type="transmembrane region" description="Helical" evidence="1">
    <location>
        <begin position="13"/>
        <end position="31"/>
    </location>
</feature>
<evidence type="ECO:0000313" key="3">
    <source>
        <dbReference type="Proteomes" id="UP001501844"/>
    </source>
</evidence>
<keyword evidence="3" id="KW-1185">Reference proteome</keyword>
<feature type="transmembrane region" description="Helical" evidence="1">
    <location>
        <begin position="82"/>
        <end position="99"/>
    </location>
</feature>
<keyword evidence="1" id="KW-0472">Membrane</keyword>
<name>A0ABP8FJN5_9BACT</name>
<organism evidence="2 3">
    <name type="scientific">Nibribacter koreensis</name>
    <dbReference type="NCBI Taxonomy" id="1084519"/>
    <lineage>
        <taxon>Bacteria</taxon>
        <taxon>Pseudomonadati</taxon>
        <taxon>Bacteroidota</taxon>
        <taxon>Cytophagia</taxon>
        <taxon>Cytophagales</taxon>
        <taxon>Hymenobacteraceae</taxon>
        <taxon>Nibribacter</taxon>
    </lineage>
</organism>
<dbReference type="RefSeq" id="WP_345165199.1">
    <property type="nucleotide sequence ID" value="NZ_BAABGX010000002.1"/>
</dbReference>
<feature type="transmembrane region" description="Helical" evidence="1">
    <location>
        <begin position="189"/>
        <end position="211"/>
    </location>
</feature>
<keyword evidence="1" id="KW-1133">Transmembrane helix</keyword>
<dbReference type="InterPro" id="IPR024464">
    <property type="entry name" value="DUF2391"/>
</dbReference>
<gene>
    <name evidence="2" type="ORF">GCM10023183_19480</name>
</gene>
<comment type="caution">
    <text evidence="2">The sequence shown here is derived from an EMBL/GenBank/DDBJ whole genome shotgun (WGS) entry which is preliminary data.</text>
</comment>
<sequence>MQKKPIGDSLQEYGRGLIGGLIFSLPLLFTMEVWWSSYRISPLLLLLNIALTYALLLGYNAYAGLRESASWKEVAIDSVEELGIGLVLAFLFLMLLGLIDFNTMSLERIVYMVITEALTVAVGVSIGTAQLGTSGSNEDVSLGMQDSSSKKKGKGGSTLELVVLAVCAGMLLAANIAPTDEVFELATTIKPLLVLAIVLVSLVLNGVILFYIGFRGAFETPANQKPHVMEVIWNVSITYGTAFCVSAGALWFYGRFEGTGLQTCIHMTVILSLVASLGASAGRLLLDQEAEPDSSKTDNYEKEPA</sequence>
<protein>
    <submittedName>
        <fullName evidence="2">TIGR02587 family membrane protein</fullName>
    </submittedName>
</protein>
<proteinExistence type="predicted"/>
<feature type="transmembrane region" description="Helical" evidence="1">
    <location>
        <begin position="231"/>
        <end position="253"/>
    </location>
</feature>
<evidence type="ECO:0000256" key="1">
    <source>
        <dbReference type="SAM" id="Phobius"/>
    </source>
</evidence>
<feature type="transmembrane region" description="Helical" evidence="1">
    <location>
        <begin position="43"/>
        <end position="62"/>
    </location>
</feature>